<name>A0ABN7USP3_GIGMA</name>
<feature type="non-terminal residue" evidence="1">
    <location>
        <position position="1"/>
    </location>
</feature>
<gene>
    <name evidence="1" type="ORF">GMARGA_LOCUS10223</name>
</gene>
<sequence length="52" mass="6000">GRNRGGKKQGRQTKKKGKLDFEKLTFETYQALKNSGEAIEDSLDLENLVRRF</sequence>
<evidence type="ECO:0000313" key="1">
    <source>
        <dbReference type="EMBL" id="CAG8667330.1"/>
    </source>
</evidence>
<dbReference type="EMBL" id="CAJVQB010005666">
    <property type="protein sequence ID" value="CAG8667330.1"/>
    <property type="molecule type" value="Genomic_DNA"/>
</dbReference>
<accession>A0ABN7USP3</accession>
<protein>
    <submittedName>
        <fullName evidence="1">39345_t:CDS:1</fullName>
    </submittedName>
</protein>
<evidence type="ECO:0000313" key="2">
    <source>
        <dbReference type="Proteomes" id="UP000789901"/>
    </source>
</evidence>
<proteinExistence type="predicted"/>
<organism evidence="1 2">
    <name type="scientific">Gigaspora margarita</name>
    <dbReference type="NCBI Taxonomy" id="4874"/>
    <lineage>
        <taxon>Eukaryota</taxon>
        <taxon>Fungi</taxon>
        <taxon>Fungi incertae sedis</taxon>
        <taxon>Mucoromycota</taxon>
        <taxon>Glomeromycotina</taxon>
        <taxon>Glomeromycetes</taxon>
        <taxon>Diversisporales</taxon>
        <taxon>Gigasporaceae</taxon>
        <taxon>Gigaspora</taxon>
    </lineage>
</organism>
<keyword evidence="2" id="KW-1185">Reference proteome</keyword>
<comment type="caution">
    <text evidence="1">The sequence shown here is derived from an EMBL/GenBank/DDBJ whole genome shotgun (WGS) entry which is preliminary data.</text>
</comment>
<reference evidence="1 2" key="1">
    <citation type="submission" date="2021-06" db="EMBL/GenBank/DDBJ databases">
        <authorList>
            <person name="Kallberg Y."/>
            <person name="Tangrot J."/>
            <person name="Rosling A."/>
        </authorList>
    </citation>
    <scope>NUCLEOTIDE SEQUENCE [LARGE SCALE GENOMIC DNA]</scope>
    <source>
        <strain evidence="1 2">120-4 pot B 10/14</strain>
    </source>
</reference>
<dbReference type="Proteomes" id="UP000789901">
    <property type="component" value="Unassembled WGS sequence"/>
</dbReference>